<dbReference type="Gene3D" id="2.60.120.650">
    <property type="entry name" value="Cupin"/>
    <property type="match status" value="1"/>
</dbReference>
<feature type="compositionally biased region" description="Polar residues" evidence="7">
    <location>
        <begin position="209"/>
        <end position="221"/>
    </location>
</feature>
<feature type="coiled-coil region" evidence="6">
    <location>
        <begin position="402"/>
        <end position="446"/>
    </location>
</feature>
<keyword evidence="8" id="KW-0732">Signal</keyword>
<keyword evidence="5" id="KW-0804">Transcription</keyword>
<evidence type="ECO:0000256" key="8">
    <source>
        <dbReference type="SAM" id="SignalP"/>
    </source>
</evidence>
<feature type="region of interest" description="Disordered" evidence="7">
    <location>
        <begin position="684"/>
        <end position="720"/>
    </location>
</feature>
<evidence type="ECO:0000256" key="6">
    <source>
        <dbReference type="SAM" id="Coils"/>
    </source>
</evidence>
<keyword evidence="1" id="KW-0479">Metal-binding</keyword>
<keyword evidence="6" id="KW-0175">Coiled coil</keyword>
<keyword evidence="2" id="KW-0560">Oxidoreductase</keyword>
<evidence type="ECO:0000256" key="3">
    <source>
        <dbReference type="ARBA" id="ARBA00023004"/>
    </source>
</evidence>
<feature type="chain" id="PRO_5013599672" description="JmjC domain-containing protein" evidence="8">
    <location>
        <begin position="18"/>
        <end position="720"/>
    </location>
</feature>
<dbReference type="EMBL" id="PDUG01000006">
    <property type="protein sequence ID" value="PIC17421.1"/>
    <property type="molecule type" value="Genomic_DNA"/>
</dbReference>
<evidence type="ECO:0000256" key="1">
    <source>
        <dbReference type="ARBA" id="ARBA00022723"/>
    </source>
</evidence>
<dbReference type="GO" id="GO:0016491">
    <property type="term" value="F:oxidoreductase activity"/>
    <property type="evidence" value="ECO:0007669"/>
    <property type="project" value="UniProtKB-KW"/>
</dbReference>
<dbReference type="Proteomes" id="UP000230233">
    <property type="component" value="Chromosome X"/>
</dbReference>
<comment type="caution">
    <text evidence="10">The sequence shown here is derived from an EMBL/GenBank/DDBJ whole genome shotgun (WGS) entry which is preliminary data.</text>
</comment>
<keyword evidence="3" id="KW-0408">Iron</keyword>
<evidence type="ECO:0000256" key="7">
    <source>
        <dbReference type="SAM" id="MobiDB-lite"/>
    </source>
</evidence>
<proteinExistence type="predicted"/>
<dbReference type="GO" id="GO:0046872">
    <property type="term" value="F:metal ion binding"/>
    <property type="evidence" value="ECO:0007669"/>
    <property type="project" value="UniProtKB-KW"/>
</dbReference>
<dbReference type="STRING" id="1611254.A0A2G5SRE4"/>
<keyword evidence="11" id="KW-1185">Reference proteome</keyword>
<feature type="region of interest" description="Disordered" evidence="7">
    <location>
        <begin position="209"/>
        <end position="234"/>
    </location>
</feature>
<feature type="coiled-coil region" evidence="6">
    <location>
        <begin position="144"/>
        <end position="178"/>
    </location>
</feature>
<protein>
    <recommendedName>
        <fullName evidence="9">JmjC domain-containing protein</fullName>
    </recommendedName>
</protein>
<feature type="domain" description="JmjC" evidence="9">
    <location>
        <begin position="414"/>
        <end position="571"/>
    </location>
</feature>
<reference evidence="11" key="1">
    <citation type="submission" date="2017-10" db="EMBL/GenBank/DDBJ databases">
        <title>Rapid genome shrinkage in a self-fertile nematode reveals novel sperm competition proteins.</title>
        <authorList>
            <person name="Yin D."/>
            <person name="Schwarz E.M."/>
            <person name="Thomas C.G."/>
            <person name="Felde R.L."/>
            <person name="Korf I.F."/>
            <person name="Cutter A.D."/>
            <person name="Schartner C.M."/>
            <person name="Ralston E.J."/>
            <person name="Meyer B.J."/>
            <person name="Haag E.S."/>
        </authorList>
    </citation>
    <scope>NUCLEOTIDE SEQUENCE [LARGE SCALE GENOMIC DNA]</scope>
    <source>
        <strain evidence="11">JU1422</strain>
    </source>
</reference>
<evidence type="ECO:0000313" key="10">
    <source>
        <dbReference type="EMBL" id="PIC17421.1"/>
    </source>
</evidence>
<dbReference type="OrthoDB" id="5874626at2759"/>
<dbReference type="PANTHER" id="PTHR23123">
    <property type="entry name" value="PHD/F-BOX CONTAINING PROTEIN"/>
    <property type="match status" value="1"/>
</dbReference>
<sequence length="720" mass="83023">MHTIQLLVSAFLVFLLGKYLPISTKSNNAYFNFKMFNIRQSTLTKLIETCDTVLKRLNSEKSKWKLTAACVPEADETAKQALITFSEQWEEIYTYFSQLRDTLKSNPTSEKIREKKARILSALESTEELLDTFIGQLRDSCESIGAAKRTLSGLEKSMEETKKEINELLERLNKLENVPVMMPIRVKQEIKQEVEEDLFVVFENIRQSHASNGQSSASNTGKGPDPSPMADLDHQPIELPARNREDKVHTTHLSYKDFVGQPSKIGSRPWISGFKDGEPVHMDKQKFCQTLEDGTDLFSVPTVPTLVKSMNGLSMKVPLNLGFPSLHEYLQSQEHADVTVIDSFKQKALSKKMKISEVINRFKTPAHERDICINILSNEESGSGTKFDKEFRPPRLVEESLEKRLERVLIRKKDRIEEELEDELITEEREEELTEQKKRIEQQMNTFPKYLKFVIVSMAGSFTNVHIDFSASSVFYHVFKGTKIFYLAQPTEENIKIYKEYETSVKTKKKWIVAAMENQWERLVIKAGMTAIIPSGFIHAVYTPEDSIVVGGNFLMENQIARQFELSRVEEKMWKNNMLDYGSLYKEFNNVMFSYTENILFEKLVNLHEIPVEDIEELKEQTLSMVKNLSKNVLVTWYSEEEQEQIIQKLKQLIPVEWVPVEEIPEEEAPADIPMAPENAENVAVDPEAVPEQDMTRTRLPRACKRTASTTHVPPKRRRR</sequence>
<evidence type="ECO:0000256" key="4">
    <source>
        <dbReference type="ARBA" id="ARBA00023015"/>
    </source>
</evidence>
<dbReference type="AlphaFoldDB" id="A0A2G5SRE4"/>
<name>A0A2G5SRE4_9PELO</name>
<dbReference type="SUPFAM" id="SSF51197">
    <property type="entry name" value="Clavaminate synthase-like"/>
    <property type="match status" value="1"/>
</dbReference>
<organism evidence="10 11">
    <name type="scientific">Caenorhabditis nigoni</name>
    <dbReference type="NCBI Taxonomy" id="1611254"/>
    <lineage>
        <taxon>Eukaryota</taxon>
        <taxon>Metazoa</taxon>
        <taxon>Ecdysozoa</taxon>
        <taxon>Nematoda</taxon>
        <taxon>Chromadorea</taxon>
        <taxon>Rhabditida</taxon>
        <taxon>Rhabditina</taxon>
        <taxon>Rhabditomorpha</taxon>
        <taxon>Rhabditoidea</taxon>
        <taxon>Rhabditidae</taxon>
        <taxon>Peloderinae</taxon>
        <taxon>Caenorhabditis</taxon>
    </lineage>
</organism>
<dbReference type="PROSITE" id="PS51184">
    <property type="entry name" value="JMJC"/>
    <property type="match status" value="1"/>
</dbReference>
<feature type="signal peptide" evidence="8">
    <location>
        <begin position="1"/>
        <end position="17"/>
    </location>
</feature>
<evidence type="ECO:0000256" key="5">
    <source>
        <dbReference type="ARBA" id="ARBA00023163"/>
    </source>
</evidence>
<keyword evidence="4" id="KW-0805">Transcription regulation</keyword>
<dbReference type="InterPro" id="IPR050690">
    <property type="entry name" value="JHDM1_Histone_Demethylase"/>
</dbReference>
<evidence type="ECO:0000259" key="9">
    <source>
        <dbReference type="PROSITE" id="PS51184"/>
    </source>
</evidence>
<evidence type="ECO:0000256" key="2">
    <source>
        <dbReference type="ARBA" id="ARBA00023002"/>
    </source>
</evidence>
<accession>A0A2G5SRE4</accession>
<dbReference type="SMART" id="SM00558">
    <property type="entry name" value="JmjC"/>
    <property type="match status" value="1"/>
</dbReference>
<evidence type="ECO:0000313" key="11">
    <source>
        <dbReference type="Proteomes" id="UP000230233"/>
    </source>
</evidence>
<gene>
    <name evidence="10" type="primary">Cnig_chr_X.g23666</name>
    <name evidence="10" type="ORF">B9Z55_023666</name>
</gene>
<dbReference type="InterPro" id="IPR003347">
    <property type="entry name" value="JmjC_dom"/>
</dbReference>